<feature type="region of interest" description="Disordered" evidence="1">
    <location>
        <begin position="126"/>
        <end position="191"/>
    </location>
</feature>
<dbReference type="GeneID" id="125777891"/>
<evidence type="ECO:0000256" key="1">
    <source>
        <dbReference type="SAM" id="MobiDB-lite"/>
    </source>
</evidence>
<feature type="region of interest" description="Disordered" evidence="1">
    <location>
        <begin position="26"/>
        <end position="48"/>
    </location>
</feature>
<evidence type="ECO:0000313" key="3">
    <source>
        <dbReference type="RefSeq" id="XP_049309980.1"/>
    </source>
</evidence>
<protein>
    <submittedName>
        <fullName evidence="3">Uncharacterized protein LOC125777891</fullName>
    </submittedName>
</protein>
<dbReference type="PANTHER" id="PTHR47331">
    <property type="entry name" value="PHD-TYPE DOMAIN-CONTAINING PROTEIN"/>
    <property type="match status" value="1"/>
</dbReference>
<keyword evidence="2" id="KW-1185">Reference proteome</keyword>
<gene>
    <name evidence="3" type="primary">LOC125777891</name>
</gene>
<dbReference type="RefSeq" id="XP_049309980.1">
    <property type="nucleotide sequence ID" value="XM_049454023.1"/>
</dbReference>
<reference evidence="2" key="1">
    <citation type="submission" date="2025-05" db="UniProtKB">
        <authorList>
            <consortium name="RefSeq"/>
        </authorList>
    </citation>
    <scope>NUCLEOTIDE SEQUENCE [LARGE SCALE GENOMIC DNA]</scope>
</reference>
<name>A0ABM3JL69_BACDO</name>
<sequence>MDAGMPAAPTPITRSAVKVPRQVAAPVAAPRTTTPTAPRNGRVALPPTPALVVDPQRRRCPLCRRPHRLPQCVFFKGLPPPQRQLVVQAHGHCLNCLTPVHQTHECTSGNLCQICMRPHHTILHRLTRNDTRQQPSGRNRGAIRRPPVSRDTRPRRTSGPSSSRVRRPHNGASTRRQQPRPRPRRASGLSSVVATLQQLQSNLG</sequence>
<evidence type="ECO:0000313" key="2">
    <source>
        <dbReference type="Proteomes" id="UP001652620"/>
    </source>
</evidence>
<reference evidence="3" key="2">
    <citation type="submission" date="2025-08" db="UniProtKB">
        <authorList>
            <consortium name="RefSeq"/>
        </authorList>
    </citation>
    <scope>IDENTIFICATION</scope>
    <source>
        <tissue evidence="3">Adult</tissue>
    </source>
</reference>
<accession>A0ABM3JL69</accession>
<proteinExistence type="predicted"/>
<dbReference type="Proteomes" id="UP001652620">
    <property type="component" value="Chromosome 1"/>
</dbReference>
<feature type="compositionally biased region" description="Low complexity" evidence="1">
    <location>
        <begin position="26"/>
        <end position="39"/>
    </location>
</feature>
<organism evidence="2 3">
    <name type="scientific">Bactrocera dorsalis</name>
    <name type="common">Oriental fruit fly</name>
    <name type="synonym">Dacus dorsalis</name>
    <dbReference type="NCBI Taxonomy" id="27457"/>
    <lineage>
        <taxon>Eukaryota</taxon>
        <taxon>Metazoa</taxon>
        <taxon>Ecdysozoa</taxon>
        <taxon>Arthropoda</taxon>
        <taxon>Hexapoda</taxon>
        <taxon>Insecta</taxon>
        <taxon>Pterygota</taxon>
        <taxon>Neoptera</taxon>
        <taxon>Endopterygota</taxon>
        <taxon>Diptera</taxon>
        <taxon>Brachycera</taxon>
        <taxon>Muscomorpha</taxon>
        <taxon>Tephritoidea</taxon>
        <taxon>Tephritidae</taxon>
        <taxon>Bactrocera</taxon>
        <taxon>Bactrocera</taxon>
    </lineage>
</organism>